<organism evidence="1">
    <name type="scientific">Siphoviridae sp. ctzO58</name>
    <dbReference type="NCBI Taxonomy" id="2825748"/>
    <lineage>
        <taxon>Viruses</taxon>
        <taxon>Duplodnaviria</taxon>
        <taxon>Heunggongvirae</taxon>
        <taxon>Uroviricota</taxon>
        <taxon>Caudoviricetes</taxon>
    </lineage>
</organism>
<dbReference type="Pfam" id="PF20459">
    <property type="entry name" value="DUF6712"/>
    <property type="match status" value="1"/>
</dbReference>
<proteinExistence type="predicted"/>
<name>A0A8S5UWQ2_9CAUD</name>
<reference evidence="1" key="1">
    <citation type="journal article" date="2021" name="Proc. Natl. Acad. Sci. U.S.A.">
        <title>A Catalog of Tens of Thousands of Viruses from Human Metagenomes Reveals Hidden Associations with Chronic Diseases.</title>
        <authorList>
            <person name="Tisza M.J."/>
            <person name="Buck C.B."/>
        </authorList>
    </citation>
    <scope>NUCLEOTIDE SEQUENCE</scope>
    <source>
        <strain evidence="1">CtzO58</strain>
    </source>
</reference>
<dbReference type="InterPro" id="IPR046558">
    <property type="entry name" value="DUF6712"/>
</dbReference>
<accession>A0A8S5UWQ2</accession>
<evidence type="ECO:0000313" key="1">
    <source>
        <dbReference type="EMBL" id="DAF98920.1"/>
    </source>
</evidence>
<sequence length="305" mass="34854">MTDLFNRNRDGSKELEDLTGQWYASSPFRLIETEIRFATDEVARLVSQEVVKEAAEAYDEDEKPELVAAVRLPVACLALMRYAKLSSVSHESTGRKVKIDDNERSPYEWQIDRDDRAMRERYFRALDTLYTYLETSGNENWKASAKRTMTGESIVRNIQEFEAVYPVDGSYYVYYLLQALVIERQRAVIGPFAGDKWASIADGSADERVLSLARRAAILSAVIVAGTRWSLEVFPIEIARRFSPTYQGNKSNRVATMDEIDWYVGNLKSEVKDALTDLSALISEEKVDPKLLPVNDRRNKFFTTE</sequence>
<protein>
    <submittedName>
        <fullName evidence="1">Uncharacterized protein</fullName>
    </submittedName>
</protein>
<dbReference type="EMBL" id="BK016157">
    <property type="protein sequence ID" value="DAF98920.1"/>
    <property type="molecule type" value="Genomic_DNA"/>
</dbReference>